<comment type="caution">
    <text evidence="1">The sequence shown here is derived from an EMBL/GenBank/DDBJ whole genome shotgun (WGS) entry which is preliminary data.</text>
</comment>
<dbReference type="Proteomes" id="UP000708208">
    <property type="component" value="Unassembled WGS sequence"/>
</dbReference>
<reference evidence="1" key="1">
    <citation type="submission" date="2021-06" db="EMBL/GenBank/DDBJ databases">
        <authorList>
            <person name="Hodson N. C."/>
            <person name="Mongue J. A."/>
            <person name="Jaron S. K."/>
        </authorList>
    </citation>
    <scope>NUCLEOTIDE SEQUENCE</scope>
</reference>
<name>A0A8J2LBG7_9HEXA</name>
<proteinExistence type="predicted"/>
<gene>
    <name evidence="1" type="ORF">AFUS01_LOCUS38271</name>
</gene>
<evidence type="ECO:0000313" key="2">
    <source>
        <dbReference type="Proteomes" id="UP000708208"/>
    </source>
</evidence>
<feature type="non-terminal residue" evidence="1">
    <location>
        <position position="1"/>
    </location>
</feature>
<dbReference type="AlphaFoldDB" id="A0A8J2LBG7"/>
<sequence length="103" mass="12208">NNNSCIETNDSTALPTVTNKEVKMISYHQTNKRRYREVSSGKWLYDDRFSFEKEGAIFRCGSCQDAVFQDLRSIANHVRKYHYLRPSTKPINRFREIEPNKFL</sequence>
<protein>
    <submittedName>
        <fullName evidence="1">Uncharacterized protein</fullName>
    </submittedName>
</protein>
<keyword evidence="2" id="KW-1185">Reference proteome</keyword>
<evidence type="ECO:0000313" key="1">
    <source>
        <dbReference type="EMBL" id="CAG7828337.1"/>
    </source>
</evidence>
<accession>A0A8J2LBG7</accession>
<feature type="non-terminal residue" evidence="1">
    <location>
        <position position="103"/>
    </location>
</feature>
<organism evidence="1 2">
    <name type="scientific">Allacma fusca</name>
    <dbReference type="NCBI Taxonomy" id="39272"/>
    <lineage>
        <taxon>Eukaryota</taxon>
        <taxon>Metazoa</taxon>
        <taxon>Ecdysozoa</taxon>
        <taxon>Arthropoda</taxon>
        <taxon>Hexapoda</taxon>
        <taxon>Collembola</taxon>
        <taxon>Symphypleona</taxon>
        <taxon>Sminthuridae</taxon>
        <taxon>Allacma</taxon>
    </lineage>
</organism>
<dbReference type="EMBL" id="CAJVCH010547182">
    <property type="protein sequence ID" value="CAG7828337.1"/>
    <property type="molecule type" value="Genomic_DNA"/>
</dbReference>